<proteinExistence type="predicted"/>
<feature type="transmembrane region" description="Helical" evidence="1">
    <location>
        <begin position="6"/>
        <end position="29"/>
    </location>
</feature>
<dbReference type="EMBL" id="SADD01000013">
    <property type="protein sequence ID" value="RVU42336.1"/>
    <property type="molecule type" value="Genomic_DNA"/>
</dbReference>
<evidence type="ECO:0008006" key="4">
    <source>
        <dbReference type="Google" id="ProtNLM"/>
    </source>
</evidence>
<name>A0ABY0CPF3_9DELT</name>
<reference evidence="2 3" key="1">
    <citation type="submission" date="2019-01" db="EMBL/GenBank/DDBJ databases">
        <title>Lujinxingia litoralis gen. nov., sp. nov. and Lujinxingia sediminis gen. nov., sp. nov., new members in the order Bradymonadales, isolated from coastal sediment.</title>
        <authorList>
            <person name="Li C.-M."/>
        </authorList>
    </citation>
    <scope>NUCLEOTIDE SEQUENCE [LARGE SCALE GENOMIC DNA]</scope>
    <source>
        <strain evidence="2 3">SEH01</strain>
    </source>
</reference>
<keyword evidence="3" id="KW-1185">Reference proteome</keyword>
<gene>
    <name evidence="2" type="ORF">EA187_17260</name>
</gene>
<keyword evidence="1" id="KW-0472">Membrane</keyword>
<accession>A0ABY0CPF3</accession>
<dbReference type="RefSeq" id="WP_127781054.1">
    <property type="nucleotide sequence ID" value="NZ_SADD01000013.1"/>
</dbReference>
<evidence type="ECO:0000256" key="1">
    <source>
        <dbReference type="SAM" id="Phobius"/>
    </source>
</evidence>
<sequence>MIVAQSLGWGIVSLVIGVALGAGLAVNIWRERKLLRGQSTRWLDDAARELKASSGEVLEVASDSPSDDQE</sequence>
<dbReference type="Proteomes" id="UP000282926">
    <property type="component" value="Unassembled WGS sequence"/>
</dbReference>
<evidence type="ECO:0000313" key="2">
    <source>
        <dbReference type="EMBL" id="RVU42336.1"/>
    </source>
</evidence>
<organism evidence="2 3">
    <name type="scientific">Lujinxingia sediminis</name>
    <dbReference type="NCBI Taxonomy" id="2480984"/>
    <lineage>
        <taxon>Bacteria</taxon>
        <taxon>Deltaproteobacteria</taxon>
        <taxon>Bradymonadales</taxon>
        <taxon>Lujinxingiaceae</taxon>
        <taxon>Lujinxingia</taxon>
    </lineage>
</organism>
<evidence type="ECO:0000313" key="3">
    <source>
        <dbReference type="Proteomes" id="UP000282926"/>
    </source>
</evidence>
<protein>
    <recommendedName>
        <fullName evidence="4">Lipopolysaccharide assembly protein A domain-containing protein</fullName>
    </recommendedName>
</protein>
<keyword evidence="1" id="KW-1133">Transmembrane helix</keyword>
<comment type="caution">
    <text evidence="2">The sequence shown here is derived from an EMBL/GenBank/DDBJ whole genome shotgun (WGS) entry which is preliminary data.</text>
</comment>
<keyword evidence="1" id="KW-0812">Transmembrane</keyword>